<keyword evidence="3" id="KW-1185">Reference proteome</keyword>
<feature type="domain" description="DUF4097" evidence="1">
    <location>
        <begin position="88"/>
        <end position="283"/>
    </location>
</feature>
<sequence>MSPHMYPRSIPIHQPIKLTLRTRTGTIRVVAEDVSEAVVDLQPSNPDDSDARAMIERALVDLTGDVLEVDVSRRGTGPSLLPDPPIDVRITVPRKSTASITTGSADVTVAGDLERVSAKTGSGAVDAAYCTALSATTGSGHIQVSDCGTVEARTGTGAVEVVRCTGQAELESASGNIDVDDLNEDATVKTASGNIEIGSVSSHVTLTTASGDIRIHRAVQGTVGAKVASGDVAVGVASGTAAKLDCSSLTGRLESQLDEIASPADSDRTLTISARSVSGAITITRAR</sequence>
<evidence type="ECO:0000313" key="3">
    <source>
        <dbReference type="Proteomes" id="UP000250462"/>
    </source>
</evidence>
<dbReference type="Pfam" id="PF13349">
    <property type="entry name" value="DUF4097"/>
    <property type="match status" value="1"/>
</dbReference>
<gene>
    <name evidence="2" type="ORF">DPM12_04610</name>
</gene>
<dbReference type="RefSeq" id="WP_112257067.1">
    <property type="nucleotide sequence ID" value="NZ_QMIG01000002.1"/>
</dbReference>
<protein>
    <recommendedName>
        <fullName evidence="1">DUF4097 domain-containing protein</fullName>
    </recommendedName>
</protein>
<name>A0A329R0I7_9ACTN</name>
<organism evidence="2 3">
    <name type="scientific">Phytoactinopolyspora halophila</name>
    <dbReference type="NCBI Taxonomy" id="1981511"/>
    <lineage>
        <taxon>Bacteria</taxon>
        <taxon>Bacillati</taxon>
        <taxon>Actinomycetota</taxon>
        <taxon>Actinomycetes</taxon>
        <taxon>Jiangellales</taxon>
        <taxon>Jiangellaceae</taxon>
        <taxon>Phytoactinopolyspora</taxon>
    </lineage>
</organism>
<dbReference type="Proteomes" id="UP000250462">
    <property type="component" value="Unassembled WGS sequence"/>
</dbReference>
<evidence type="ECO:0000259" key="1">
    <source>
        <dbReference type="Pfam" id="PF13349"/>
    </source>
</evidence>
<dbReference type="EMBL" id="QMIG01000002">
    <property type="protein sequence ID" value="RAW18111.1"/>
    <property type="molecule type" value="Genomic_DNA"/>
</dbReference>
<reference evidence="2 3" key="1">
    <citation type="submission" date="2018-06" db="EMBL/GenBank/DDBJ databases">
        <title>Phytoactinopolyspora halophila sp. nov., a novel halophilic actinomycete isolated from a saline soil in China.</title>
        <authorList>
            <person name="Tang S.-K."/>
        </authorList>
    </citation>
    <scope>NUCLEOTIDE SEQUENCE [LARGE SCALE GENOMIC DNA]</scope>
    <source>
        <strain evidence="2 3">YIM 96934</strain>
    </source>
</reference>
<dbReference type="InterPro" id="IPR025164">
    <property type="entry name" value="Toastrack_DUF4097"/>
</dbReference>
<comment type="caution">
    <text evidence="2">The sequence shown here is derived from an EMBL/GenBank/DDBJ whole genome shotgun (WGS) entry which is preliminary data.</text>
</comment>
<proteinExistence type="predicted"/>
<dbReference type="PANTHER" id="PTHR34094">
    <property type="match status" value="1"/>
</dbReference>
<dbReference type="PANTHER" id="PTHR34094:SF1">
    <property type="entry name" value="PROTEIN FAM185A"/>
    <property type="match status" value="1"/>
</dbReference>
<dbReference type="AlphaFoldDB" id="A0A329R0I7"/>
<evidence type="ECO:0000313" key="2">
    <source>
        <dbReference type="EMBL" id="RAW18111.1"/>
    </source>
</evidence>
<accession>A0A329R0I7</accession>